<dbReference type="Proteomes" id="UP000669239">
    <property type="component" value="Unassembled WGS sequence"/>
</dbReference>
<dbReference type="GO" id="GO:0005737">
    <property type="term" value="C:cytoplasm"/>
    <property type="evidence" value="ECO:0007669"/>
    <property type="project" value="UniProtKB-SubCell"/>
</dbReference>
<name>A0AAW5BTM1_9FIRM</name>
<accession>A0AAW5BTM1</accession>
<dbReference type="Pfam" id="PF01488">
    <property type="entry name" value="Shikimate_DH"/>
    <property type="match status" value="1"/>
</dbReference>
<evidence type="ECO:0000256" key="6">
    <source>
        <dbReference type="ARBA" id="ARBA00049442"/>
    </source>
</evidence>
<keyword evidence="7" id="KW-0460">Magnesium</keyword>
<dbReference type="GO" id="GO:0009423">
    <property type="term" value="P:chorismate biosynthetic process"/>
    <property type="evidence" value="ECO:0007669"/>
    <property type="project" value="UniProtKB-UniRule"/>
</dbReference>
<comment type="catalytic activity">
    <reaction evidence="7">
        <text>shikimate + ATP = 3-phosphoshikimate + ADP + H(+)</text>
        <dbReference type="Rhea" id="RHEA:13121"/>
        <dbReference type="ChEBI" id="CHEBI:15378"/>
        <dbReference type="ChEBI" id="CHEBI:30616"/>
        <dbReference type="ChEBI" id="CHEBI:36208"/>
        <dbReference type="ChEBI" id="CHEBI:145989"/>
        <dbReference type="ChEBI" id="CHEBI:456216"/>
        <dbReference type="EC" id="2.7.1.71"/>
    </reaction>
</comment>
<comment type="similarity">
    <text evidence="7">Belongs to the shikimate kinase family.</text>
</comment>
<feature type="active site" description="Proton acceptor" evidence="8">
    <location>
        <position position="69"/>
    </location>
</feature>
<dbReference type="GO" id="GO:0004765">
    <property type="term" value="F:shikimate kinase activity"/>
    <property type="evidence" value="ECO:0007669"/>
    <property type="project" value="UniProtKB-UniRule"/>
</dbReference>
<dbReference type="EC" id="1.1.1.25" evidence="8"/>
<reference evidence="12 13" key="1">
    <citation type="journal article" date="2020" name="Cell Host Microbe">
        <title>Functional and Genomic Variation between Human-Derived Isolates of Lachnospiraceae Reveals Inter- and Intra-Species Diversity.</title>
        <authorList>
            <person name="Sorbara M.T."/>
            <person name="Littmann E.R."/>
            <person name="Fontana E."/>
            <person name="Moody T.U."/>
            <person name="Kohout C.E."/>
            <person name="Gjonbalaj M."/>
            <person name="Eaton V."/>
            <person name="Seok R."/>
            <person name="Leiner I.M."/>
            <person name="Pamer E.G."/>
        </authorList>
    </citation>
    <scope>NUCLEOTIDE SEQUENCE [LARGE SCALE GENOMIC DNA]</scope>
    <source>
        <strain evidence="12 13">MSK.1.17</strain>
    </source>
</reference>
<feature type="binding site" evidence="7">
    <location>
        <position position="447"/>
    </location>
    <ligand>
        <name>ATP</name>
        <dbReference type="ChEBI" id="CHEBI:30616"/>
    </ligand>
</feature>
<dbReference type="InterPro" id="IPR013708">
    <property type="entry name" value="Shikimate_DH-bd_N"/>
</dbReference>
<comment type="similarity">
    <text evidence="8">Belongs to the shikimate dehydrogenase family.</text>
</comment>
<comment type="pathway">
    <text evidence="7">Metabolic intermediate biosynthesis; chorismate biosynthesis; chorismate from D-erythrose 4-phosphate and phosphoenolpyruvate: step 5/7.</text>
</comment>
<dbReference type="RefSeq" id="WP_165641100.1">
    <property type="nucleotide sequence ID" value="NZ_JAAITT010000014.1"/>
</dbReference>
<dbReference type="GO" id="GO:0008652">
    <property type="term" value="P:amino acid biosynthetic process"/>
    <property type="evidence" value="ECO:0007669"/>
    <property type="project" value="UniProtKB-KW"/>
</dbReference>
<dbReference type="InterPro" id="IPR046346">
    <property type="entry name" value="Aminoacid_DH-like_N_sf"/>
</dbReference>
<feature type="binding site" evidence="8">
    <location>
        <position position="227"/>
    </location>
    <ligand>
        <name>NADP(+)</name>
        <dbReference type="ChEBI" id="CHEBI:58349"/>
    </ligand>
</feature>
<dbReference type="InterPro" id="IPR000623">
    <property type="entry name" value="Shikimate_kinase/TSH1"/>
</dbReference>
<evidence type="ECO:0000259" key="9">
    <source>
        <dbReference type="Pfam" id="PF01488"/>
    </source>
</evidence>
<evidence type="ECO:0000313" key="14">
    <source>
        <dbReference type="Proteomes" id="UP001299608"/>
    </source>
</evidence>
<dbReference type="GO" id="GO:0004764">
    <property type="term" value="F:shikimate 3-dehydrogenase (NADP+) activity"/>
    <property type="evidence" value="ECO:0007669"/>
    <property type="project" value="UniProtKB-UniRule"/>
</dbReference>
<keyword evidence="5 7" id="KW-0057">Aromatic amino acid biosynthesis</keyword>
<comment type="caution">
    <text evidence="8">Lacks conserved residue(s) required for the propagation of feature annotation.</text>
</comment>
<feature type="binding site" evidence="8">
    <location>
        <position position="81"/>
    </location>
    <ligand>
        <name>NADP(+)</name>
        <dbReference type="ChEBI" id="CHEBI:58349"/>
    </ligand>
</feature>
<evidence type="ECO:0000256" key="2">
    <source>
        <dbReference type="ARBA" id="ARBA00022605"/>
    </source>
</evidence>
<evidence type="ECO:0000313" key="11">
    <source>
        <dbReference type="EMBL" id="MCG4746164.1"/>
    </source>
</evidence>
<evidence type="ECO:0000256" key="4">
    <source>
        <dbReference type="ARBA" id="ARBA00023002"/>
    </source>
</evidence>
<feature type="domain" description="Quinate/shikimate 5-dehydrogenase/glutamyl-tRNA reductase" evidence="9">
    <location>
        <begin position="122"/>
        <end position="167"/>
    </location>
</feature>
<sequence>MDGKTRVCGLIANPVEHSMSPLMQNFYAERTGVNLAYVPFKVEDDKVGDAVRGAFALNILGLNVTVPHKQRVMEYLADMDEDARAIGAVNTLVRVQDGYKGYNTDGAGLKRALDTAGIGICNENCILIGAGGAAKAAAYVLAKGGAKSIYILNRNQEKAAGLAGYINGLMGRAIASALPLDGYGGLPQVRSGYLAVQSTSVGMYPNGDQAVIGDPRFYELIHTGVDIVYTPARTRFMELVEEAGGRSVNGLDMLLYQGIIAYELWNPQVQVDDETICMARRLIEEQLAGARSKRNLILIGFMGAGKTSVGQAYARQYGLPIIDTDQRIEEAAGMAIADIFAAQGEDAFRKLETGVLNQLLAHTDHAIISVGGGLPLREENRALLKQLGCVVYLDVSPETVMERIGGDVSDRPMLQSEDVEGRIRELLSFRRPVYVKASHIVVDVNGRKVDEIVEEIHKKAGI</sequence>
<keyword evidence="7" id="KW-0808">Transferase</keyword>
<comment type="catalytic activity">
    <reaction evidence="6 8">
        <text>shikimate + NADP(+) = 3-dehydroshikimate + NADPH + H(+)</text>
        <dbReference type="Rhea" id="RHEA:17737"/>
        <dbReference type="ChEBI" id="CHEBI:15378"/>
        <dbReference type="ChEBI" id="CHEBI:16630"/>
        <dbReference type="ChEBI" id="CHEBI:36208"/>
        <dbReference type="ChEBI" id="CHEBI:57783"/>
        <dbReference type="ChEBI" id="CHEBI:58349"/>
        <dbReference type="EC" id="1.1.1.25"/>
    </reaction>
</comment>
<dbReference type="CDD" id="cd00464">
    <property type="entry name" value="SK"/>
    <property type="match status" value="1"/>
</dbReference>
<evidence type="ECO:0000256" key="5">
    <source>
        <dbReference type="ARBA" id="ARBA00023141"/>
    </source>
</evidence>
<dbReference type="SUPFAM" id="SSF53223">
    <property type="entry name" value="Aminoacid dehydrogenase-like, N-terminal domain"/>
    <property type="match status" value="1"/>
</dbReference>
<feature type="binding site" evidence="7">
    <location>
        <position position="349"/>
    </location>
    <ligand>
        <name>substrate</name>
    </ligand>
</feature>
<proteinExistence type="inferred from homology"/>
<dbReference type="SUPFAM" id="SSF52540">
    <property type="entry name" value="P-loop containing nucleoside triphosphate hydrolases"/>
    <property type="match status" value="1"/>
</dbReference>
<feature type="domain" description="Shikimate dehydrogenase substrate binding N-terminal" evidence="10">
    <location>
        <begin position="10"/>
        <end position="92"/>
    </location>
</feature>
<dbReference type="GO" id="GO:0050661">
    <property type="term" value="F:NADP binding"/>
    <property type="evidence" value="ECO:0007669"/>
    <property type="project" value="InterPro"/>
</dbReference>
<feature type="binding site" evidence="8">
    <location>
        <position position="65"/>
    </location>
    <ligand>
        <name>shikimate</name>
        <dbReference type="ChEBI" id="CHEBI:36208"/>
    </ligand>
</feature>
<dbReference type="InterPro" id="IPR027417">
    <property type="entry name" value="P-loop_NTPase"/>
</dbReference>
<keyword evidence="7" id="KW-0418">Kinase</keyword>
<evidence type="ECO:0000313" key="12">
    <source>
        <dbReference type="EMBL" id="NSJ49287.1"/>
    </source>
</evidence>
<dbReference type="Gene3D" id="3.40.50.10860">
    <property type="entry name" value="Leucine Dehydrogenase, chain A, domain 1"/>
    <property type="match status" value="1"/>
</dbReference>
<evidence type="ECO:0000256" key="7">
    <source>
        <dbReference type="HAMAP-Rule" id="MF_00109"/>
    </source>
</evidence>
<dbReference type="Proteomes" id="UP001299608">
    <property type="component" value="Unassembled WGS sequence"/>
</dbReference>
<dbReference type="InterPro" id="IPR031322">
    <property type="entry name" value="Shikimate/glucono_kinase"/>
</dbReference>
<dbReference type="HAMAP" id="MF_00109">
    <property type="entry name" value="Shikimate_kinase"/>
    <property type="match status" value="1"/>
</dbReference>
<dbReference type="InterPro" id="IPR022893">
    <property type="entry name" value="Shikimate_DH_fam"/>
</dbReference>
<evidence type="ECO:0000259" key="10">
    <source>
        <dbReference type="Pfam" id="PF08501"/>
    </source>
</evidence>
<dbReference type="Gene3D" id="3.40.50.300">
    <property type="entry name" value="P-loop containing nucleotide triphosphate hydrolases"/>
    <property type="match status" value="1"/>
</dbReference>
<feature type="binding site" evidence="7">
    <location>
        <position position="325"/>
    </location>
    <ligand>
        <name>substrate</name>
    </ligand>
</feature>
<reference evidence="12" key="2">
    <citation type="submission" date="2020-02" db="EMBL/GenBank/DDBJ databases">
        <authorList>
            <person name="Littmann E."/>
            <person name="Sorbara M."/>
        </authorList>
    </citation>
    <scope>NUCLEOTIDE SEQUENCE</scope>
    <source>
        <strain evidence="12">MSK.1.17</strain>
    </source>
</reference>
<comment type="caution">
    <text evidence="11">The sequence shown here is derived from an EMBL/GenBank/DDBJ whole genome shotgun (WGS) entry which is preliminary data.</text>
</comment>
<keyword evidence="7" id="KW-0547">Nucleotide-binding</keyword>
<evidence type="ECO:0000256" key="3">
    <source>
        <dbReference type="ARBA" id="ARBA00022857"/>
    </source>
</evidence>
<keyword evidence="3 8" id="KW-0521">NADP</keyword>
<comment type="cofactor">
    <cofactor evidence="7">
        <name>Mg(2+)</name>
        <dbReference type="ChEBI" id="CHEBI:18420"/>
    </cofactor>
    <text evidence="7">Binds 1 Mg(2+) ion per subunit.</text>
</comment>
<dbReference type="GO" id="GO:0019632">
    <property type="term" value="P:shikimate metabolic process"/>
    <property type="evidence" value="ECO:0007669"/>
    <property type="project" value="InterPro"/>
</dbReference>
<feature type="binding site" evidence="7">
    <location>
        <position position="307"/>
    </location>
    <ligand>
        <name>Mg(2+)</name>
        <dbReference type="ChEBI" id="CHEBI:18420"/>
    </ligand>
</feature>
<keyword evidence="13" id="KW-1185">Reference proteome</keyword>
<feature type="binding site" evidence="8">
    <location>
        <position position="229"/>
    </location>
    <ligand>
        <name>shikimate</name>
        <dbReference type="ChEBI" id="CHEBI:36208"/>
    </ligand>
</feature>
<comment type="subunit">
    <text evidence="7">Monomer.</text>
</comment>
<dbReference type="HAMAP" id="MF_00222">
    <property type="entry name" value="Shikimate_DH_AroE"/>
    <property type="match status" value="1"/>
</dbReference>
<protein>
    <recommendedName>
        <fullName evidence="7 8">Multifunctional fusion protein</fullName>
    </recommendedName>
    <domain>
        <recommendedName>
            <fullName evidence="7">Shikimate kinase</fullName>
            <shortName evidence="7">SK</shortName>
            <ecNumber evidence="7">2.7.1.71</ecNumber>
        </recommendedName>
    </domain>
    <domain>
        <recommendedName>
            <fullName evidence="8">Shikimate dehydrogenase (NADP(+))</fullName>
            <shortName evidence="8">SDH</shortName>
            <ecNumber evidence="8">1.1.1.25</ecNumber>
        </recommendedName>
    </domain>
</protein>
<keyword evidence="2 7" id="KW-0028">Amino-acid biosynthesis</keyword>
<feature type="binding site" evidence="8">
    <location>
        <position position="257"/>
    </location>
    <ligand>
        <name>shikimate</name>
        <dbReference type="ChEBI" id="CHEBI:36208"/>
    </ligand>
</feature>
<dbReference type="NCBIfam" id="TIGR00507">
    <property type="entry name" value="aroE"/>
    <property type="match status" value="1"/>
</dbReference>
<feature type="binding site" evidence="7">
    <location>
        <position position="430"/>
    </location>
    <ligand>
        <name>substrate</name>
    </ligand>
</feature>
<reference evidence="11" key="3">
    <citation type="submission" date="2022-01" db="EMBL/GenBank/DDBJ databases">
        <title>Collection of gut derived symbiotic bacterial strains cultured from healthy donors.</title>
        <authorList>
            <person name="Lin H."/>
            <person name="Kohout C."/>
            <person name="Waligurski E."/>
            <person name="Pamer E.G."/>
        </authorList>
    </citation>
    <scope>NUCLEOTIDE SEQUENCE</scope>
    <source>
        <strain evidence="11">DFI.6.55</strain>
    </source>
</reference>
<dbReference type="AlphaFoldDB" id="A0AAW5BTM1"/>
<comment type="function">
    <text evidence="8">Involved in the biosynthesis of the chorismate, which leads to the biosynthesis of aromatic amino acids. Catalyzes the reversible NADPH linked reduction of 3-dehydroshikimate (DHSA) to yield shikimate (SA).</text>
</comment>
<dbReference type="PANTHER" id="PTHR21089:SF1">
    <property type="entry name" value="BIFUNCTIONAL 3-DEHYDROQUINATE DEHYDRATASE_SHIKIMATE DEHYDROGENASE, CHLOROPLASTIC"/>
    <property type="match status" value="1"/>
</dbReference>
<dbReference type="Gene3D" id="3.40.50.720">
    <property type="entry name" value="NAD(P)-binding Rossmann-like Domain"/>
    <property type="match status" value="1"/>
</dbReference>
<comment type="subcellular location">
    <subcellularLocation>
        <location evidence="7">Cytoplasm</location>
    </subcellularLocation>
</comment>
<dbReference type="EMBL" id="JAKNGE010000013">
    <property type="protein sequence ID" value="MCG4746164.1"/>
    <property type="molecule type" value="Genomic_DNA"/>
</dbReference>
<comment type="pathway">
    <text evidence="1 8">Metabolic intermediate biosynthesis; chorismate biosynthesis; chorismate from D-erythrose 4-phosphate and phosphoenolpyruvate: step 4/7.</text>
</comment>
<keyword evidence="7" id="KW-0479">Metal-binding</keyword>
<dbReference type="InterPro" id="IPR036291">
    <property type="entry name" value="NAD(P)-bd_dom_sf"/>
</dbReference>
<feature type="binding site" evidence="8">
    <location>
        <begin position="129"/>
        <end position="133"/>
    </location>
    <ligand>
        <name>NADP(+)</name>
        <dbReference type="ChEBI" id="CHEBI:58349"/>
    </ligand>
</feature>
<keyword evidence="7" id="KW-0963">Cytoplasm</keyword>
<dbReference type="CDD" id="cd01065">
    <property type="entry name" value="NAD_bind_Shikimate_DH"/>
    <property type="match status" value="1"/>
</dbReference>
<evidence type="ECO:0000313" key="13">
    <source>
        <dbReference type="Proteomes" id="UP000669239"/>
    </source>
</evidence>
<dbReference type="InterPro" id="IPR011342">
    <property type="entry name" value="Shikimate_DH"/>
</dbReference>
<dbReference type="Pfam" id="PF08501">
    <property type="entry name" value="Shikimate_dh_N"/>
    <property type="match status" value="1"/>
</dbReference>
<feature type="binding site" evidence="7">
    <location>
        <begin position="303"/>
        <end position="308"/>
    </location>
    <ligand>
        <name>ATP</name>
        <dbReference type="ChEBI" id="CHEBI:30616"/>
    </ligand>
</feature>
<dbReference type="Pfam" id="PF01202">
    <property type="entry name" value="SKI"/>
    <property type="match status" value="1"/>
</dbReference>
<feature type="binding site" evidence="8">
    <location>
        <begin position="18"/>
        <end position="20"/>
    </location>
    <ligand>
        <name>shikimate</name>
        <dbReference type="ChEBI" id="CHEBI:36208"/>
    </ligand>
</feature>
<keyword evidence="7" id="KW-0067">ATP-binding</keyword>
<keyword evidence="4 8" id="KW-0560">Oxidoreductase</keyword>
<feature type="binding site" evidence="7">
    <location>
        <position position="372"/>
    </location>
    <ligand>
        <name>substrate</name>
    </ligand>
</feature>
<feature type="binding site" evidence="7">
    <location>
        <position position="411"/>
    </location>
    <ligand>
        <name>ATP</name>
        <dbReference type="ChEBI" id="CHEBI:30616"/>
    </ligand>
</feature>
<dbReference type="SUPFAM" id="SSF51735">
    <property type="entry name" value="NAD(P)-binding Rossmann-fold domains"/>
    <property type="match status" value="1"/>
</dbReference>
<organism evidence="11 14">
    <name type="scientific">Enterocloster aldenensis</name>
    <dbReference type="NCBI Taxonomy" id="358742"/>
    <lineage>
        <taxon>Bacteria</taxon>
        <taxon>Bacillati</taxon>
        <taxon>Bacillota</taxon>
        <taxon>Clostridia</taxon>
        <taxon>Lachnospirales</taxon>
        <taxon>Lachnospiraceae</taxon>
        <taxon>Enterocloster</taxon>
    </lineage>
</organism>
<dbReference type="GO" id="GO:0005524">
    <property type="term" value="F:ATP binding"/>
    <property type="evidence" value="ECO:0007669"/>
    <property type="project" value="UniProtKB-UniRule"/>
</dbReference>
<comment type="subunit">
    <text evidence="8">Homodimer.</text>
</comment>
<dbReference type="EMBL" id="JAAITT010000014">
    <property type="protein sequence ID" value="NSJ49287.1"/>
    <property type="molecule type" value="Genomic_DNA"/>
</dbReference>
<comment type="function">
    <text evidence="7">Catalyzes the specific phosphorylation of the 3-hydroxyl group of shikimic acid using ATP as a cosubstrate.</text>
</comment>
<dbReference type="GO" id="GO:0009073">
    <property type="term" value="P:aromatic amino acid family biosynthetic process"/>
    <property type="evidence" value="ECO:0007669"/>
    <property type="project" value="UniProtKB-KW"/>
</dbReference>
<dbReference type="EC" id="2.7.1.71" evidence="7"/>
<feature type="binding site" evidence="8">
    <location>
        <position position="90"/>
    </location>
    <ligand>
        <name>shikimate</name>
        <dbReference type="ChEBI" id="CHEBI:36208"/>
    </ligand>
</feature>
<dbReference type="PRINTS" id="PR01100">
    <property type="entry name" value="SHIKIMTKNASE"/>
</dbReference>
<evidence type="ECO:0000256" key="8">
    <source>
        <dbReference type="HAMAP-Rule" id="MF_00222"/>
    </source>
</evidence>
<feature type="binding site" evidence="8">
    <location>
        <position position="250"/>
    </location>
    <ligand>
        <name>NADP(+)</name>
        <dbReference type="ChEBI" id="CHEBI:58349"/>
    </ligand>
</feature>
<dbReference type="GO" id="GO:0000287">
    <property type="term" value="F:magnesium ion binding"/>
    <property type="evidence" value="ECO:0007669"/>
    <property type="project" value="UniProtKB-UniRule"/>
</dbReference>
<dbReference type="InterPro" id="IPR006151">
    <property type="entry name" value="Shikm_DH/Glu-tRNA_Rdtase"/>
</dbReference>
<feature type="binding site" evidence="8">
    <location>
        <position position="105"/>
    </location>
    <ligand>
        <name>shikimate</name>
        <dbReference type="ChEBI" id="CHEBI:36208"/>
    </ligand>
</feature>
<gene>
    <name evidence="8 11" type="primary">aroE</name>
    <name evidence="7" type="synonym">aroK</name>
    <name evidence="12" type="ORF">G5B36_11300</name>
    <name evidence="11" type="ORF">L0N08_12125</name>
</gene>
<evidence type="ECO:0000256" key="1">
    <source>
        <dbReference type="ARBA" id="ARBA00004871"/>
    </source>
</evidence>
<dbReference type="PANTHER" id="PTHR21089">
    <property type="entry name" value="SHIKIMATE DEHYDROGENASE"/>
    <property type="match status" value="1"/>
</dbReference>